<protein>
    <submittedName>
        <fullName evidence="1">Uncharacterized protein</fullName>
    </submittedName>
</protein>
<reference evidence="1 2" key="1">
    <citation type="journal article" date="2013" name="Genome Announc.">
        <title>Draft Genome Sequence of Psychrobacter aquaticus Strain CMS 56T, Isolated from a Cyanobacterial Mat Sample Collected from Water Bodies in the McMurdo Dry Valley Region of Antarctica.</title>
        <authorList>
            <person name="Reddy G.S."/>
            <person name="Ara S."/>
            <person name="Singh A."/>
            <person name="Kumar Pinnaka A."/>
            <person name="Shivaji S."/>
        </authorList>
    </citation>
    <scope>NUCLEOTIDE SEQUENCE [LARGE SCALE GENOMIC DNA]</scope>
    <source>
        <strain evidence="1 2">CMS 56</strain>
    </source>
</reference>
<dbReference type="eggNOG" id="COG5532">
    <property type="taxonomic scope" value="Bacteria"/>
</dbReference>
<gene>
    <name evidence="1" type="ORF">M917_2327</name>
</gene>
<dbReference type="Proteomes" id="UP000016761">
    <property type="component" value="Unassembled WGS sequence"/>
</dbReference>
<dbReference type="OrthoDB" id="5731347at2"/>
<dbReference type="Pfam" id="PF10065">
    <property type="entry name" value="DUF2303"/>
    <property type="match status" value="1"/>
</dbReference>
<evidence type="ECO:0000313" key="2">
    <source>
        <dbReference type="Proteomes" id="UP000016761"/>
    </source>
</evidence>
<dbReference type="InterPro" id="IPR019276">
    <property type="entry name" value="DUF2303"/>
</dbReference>
<dbReference type="EMBL" id="AUSW01000034">
    <property type="protein sequence ID" value="ERL54981.1"/>
    <property type="molecule type" value="Genomic_DNA"/>
</dbReference>
<proteinExistence type="predicted"/>
<organism evidence="1 2">
    <name type="scientific">Psychrobacter aquaticus CMS 56</name>
    <dbReference type="NCBI Taxonomy" id="1354303"/>
    <lineage>
        <taxon>Bacteria</taxon>
        <taxon>Pseudomonadati</taxon>
        <taxon>Pseudomonadota</taxon>
        <taxon>Gammaproteobacteria</taxon>
        <taxon>Moraxellales</taxon>
        <taxon>Moraxellaceae</taxon>
        <taxon>Psychrobacter</taxon>
    </lineage>
</organism>
<name>U4T488_9GAMM</name>
<sequence length="274" mass="30246">MSDVNNAQTVARLVQSINMNLKNPKAPSLITIPESYVLKNTEASQEHRDRFRGTFKTKSLQAFSDYVIERGSADKCFVDNNHINQMACQAIFNLGNEAVAGHADDTANLVLNITHEFASLRSSQRLNQKGLIEFVQDYAYCLSFHESVDGEVGDAMSMAAAINAFRSVTIKTAREMTSDVRDMSSTKSALEHIEADSAVKLPGFIVMHTPAYDDLPAIDITARLSVLTDDENVRFGVRIVGEHKLLNEQAKQFVEMIKTAVPDDLPVYAGTFAP</sequence>
<comment type="caution">
    <text evidence="1">The sequence shown here is derived from an EMBL/GenBank/DDBJ whole genome shotgun (WGS) entry which is preliminary data.</text>
</comment>
<evidence type="ECO:0000313" key="1">
    <source>
        <dbReference type="EMBL" id="ERL54981.1"/>
    </source>
</evidence>
<dbReference type="PATRIC" id="fig|1354303.4.peg.2293"/>
<dbReference type="RefSeq" id="WP_021814950.1">
    <property type="nucleotide sequence ID" value="NZ_AUSW01000034.1"/>
</dbReference>
<keyword evidence="2" id="KW-1185">Reference proteome</keyword>
<accession>U4T488</accession>
<dbReference type="AlphaFoldDB" id="U4T488"/>
<dbReference type="STRING" id="1354303.M917_2327"/>